<gene>
    <name evidence="3" type="ORF">BKCO1_2000043</name>
</gene>
<keyword evidence="4" id="KW-1185">Reference proteome</keyword>
<feature type="compositionally biased region" description="Low complexity" evidence="1">
    <location>
        <begin position="58"/>
        <end position="89"/>
    </location>
</feature>
<organism evidence="3 4">
    <name type="scientific">Diplodia corticola</name>
    <dbReference type="NCBI Taxonomy" id="236234"/>
    <lineage>
        <taxon>Eukaryota</taxon>
        <taxon>Fungi</taxon>
        <taxon>Dikarya</taxon>
        <taxon>Ascomycota</taxon>
        <taxon>Pezizomycotina</taxon>
        <taxon>Dothideomycetes</taxon>
        <taxon>Dothideomycetes incertae sedis</taxon>
        <taxon>Botryosphaeriales</taxon>
        <taxon>Botryosphaeriaceae</taxon>
        <taxon>Diplodia</taxon>
    </lineage>
</organism>
<feature type="compositionally biased region" description="Pro residues" evidence="1">
    <location>
        <begin position="1"/>
        <end position="38"/>
    </location>
</feature>
<dbReference type="Proteomes" id="UP000183809">
    <property type="component" value="Unassembled WGS sequence"/>
</dbReference>
<evidence type="ECO:0000313" key="4">
    <source>
        <dbReference type="Proteomes" id="UP000183809"/>
    </source>
</evidence>
<keyword evidence="2" id="KW-0812">Transmembrane</keyword>
<feature type="compositionally biased region" description="Polar residues" evidence="1">
    <location>
        <begin position="253"/>
        <end position="266"/>
    </location>
</feature>
<dbReference type="RefSeq" id="XP_020131162.1">
    <property type="nucleotide sequence ID" value="XM_020272223.1"/>
</dbReference>
<feature type="transmembrane region" description="Helical" evidence="2">
    <location>
        <begin position="203"/>
        <end position="229"/>
    </location>
</feature>
<reference evidence="3 4" key="1">
    <citation type="submission" date="2016-10" db="EMBL/GenBank/DDBJ databases">
        <title>Proteomics and genomics reveal pathogen-plant mechanisms compatible with a hemibiotrophic lifestyle of Diplodia corticola.</title>
        <authorList>
            <person name="Fernandes I."/>
            <person name="De Jonge R."/>
            <person name="Van De Peer Y."/>
            <person name="Devreese B."/>
            <person name="Alves A."/>
            <person name="Esteves A.C."/>
        </authorList>
    </citation>
    <scope>NUCLEOTIDE SEQUENCE [LARGE SCALE GENOMIC DNA]</scope>
    <source>
        <strain evidence="3 4">CBS 112549</strain>
    </source>
</reference>
<dbReference type="OrthoDB" id="5358884at2759"/>
<evidence type="ECO:0000256" key="2">
    <source>
        <dbReference type="SAM" id="Phobius"/>
    </source>
</evidence>
<comment type="caution">
    <text evidence="3">The sequence shown here is derived from an EMBL/GenBank/DDBJ whole genome shotgun (WGS) entry which is preliminary data.</text>
</comment>
<dbReference type="AlphaFoldDB" id="A0A1J9R0L1"/>
<keyword evidence="2" id="KW-0472">Membrane</keyword>
<proteinExistence type="predicted"/>
<feature type="region of interest" description="Disordered" evidence="1">
    <location>
        <begin position="153"/>
        <end position="178"/>
    </location>
</feature>
<name>A0A1J9R0L1_9PEZI</name>
<dbReference type="STRING" id="236234.A0A1J9R0L1"/>
<keyword evidence="2" id="KW-1133">Transmembrane helix</keyword>
<feature type="compositionally biased region" description="Low complexity" evidence="1">
    <location>
        <begin position="100"/>
        <end position="129"/>
    </location>
</feature>
<feature type="region of interest" description="Disordered" evidence="1">
    <location>
        <begin position="234"/>
        <end position="266"/>
    </location>
</feature>
<dbReference type="EMBL" id="MNUE01000020">
    <property type="protein sequence ID" value="OJD34902.1"/>
    <property type="molecule type" value="Genomic_DNA"/>
</dbReference>
<protein>
    <submittedName>
        <fullName evidence="3">Uncharacterized protein</fullName>
    </submittedName>
</protein>
<accession>A0A1J9R0L1</accession>
<evidence type="ECO:0000256" key="1">
    <source>
        <dbReference type="SAM" id="MobiDB-lite"/>
    </source>
</evidence>
<evidence type="ECO:0000313" key="3">
    <source>
        <dbReference type="EMBL" id="OJD34902.1"/>
    </source>
</evidence>
<feature type="compositionally biased region" description="Low complexity" evidence="1">
    <location>
        <begin position="237"/>
        <end position="252"/>
    </location>
</feature>
<feature type="region of interest" description="Disordered" evidence="1">
    <location>
        <begin position="1"/>
        <end position="135"/>
    </location>
</feature>
<dbReference type="GeneID" id="31012482"/>
<sequence length="376" mass="39860">MPYPPPPPLPPPPPSSFPTTIPYPPTTPHPTPQPPATPPSTQHHLSDPEALPPPPPHEAATSPYPTNSTTTTTTTTGYDNNNNNNSADTKPSGSRGRGCASDGASSPPLSLPLPAGLPYTSEQQQQQQQAPASSTLRADWLAARAPEHYRGFGERQRVGGGVVSPPPPPPPLGHHEEPGWYREWEGREKERERRRVCGLRPGVFWCVVLLLVLVLGGAVGGGVGGGLAAAGAEDEQSSTASTPTIASSSTTTLGDSASPTASNQDSIGCPSRTGQYYTTTNGSLTFLQLCGINICPETCDIVSASKQRLDTFEECMDACAVYNRQIGTQKCVAVAWDYQQVRQSFDMLCWLKLSQAPFARDDPQDGLTIGAVVVQS</sequence>